<name>A0A937XCL5_UNCW3</name>
<feature type="binding site" evidence="8">
    <location>
        <position position="391"/>
    </location>
    <ligand>
        <name>Zn(2+)</name>
        <dbReference type="ChEBI" id="CHEBI:29105"/>
        <label>2</label>
    </ligand>
</feature>
<keyword evidence="1 8" id="KW-0639">Primosome</keyword>
<feature type="binding site" evidence="8">
    <location>
        <position position="382"/>
    </location>
    <ligand>
        <name>Zn(2+)</name>
        <dbReference type="ChEBI" id="CHEBI:29105"/>
        <label>1</label>
    </ligand>
</feature>
<dbReference type="EMBL" id="VGIR01000022">
    <property type="protein sequence ID" value="MBM3331220.1"/>
    <property type="molecule type" value="Genomic_DNA"/>
</dbReference>
<accession>A0A937XCL5</accession>
<evidence type="ECO:0000256" key="3">
    <source>
        <dbReference type="ARBA" id="ARBA00022723"/>
    </source>
</evidence>
<comment type="subunit">
    <text evidence="8">Component of the replication restart primosome.</text>
</comment>
<evidence type="ECO:0000313" key="11">
    <source>
        <dbReference type="Proteomes" id="UP000779900"/>
    </source>
</evidence>
<evidence type="ECO:0000256" key="1">
    <source>
        <dbReference type="ARBA" id="ARBA00022515"/>
    </source>
</evidence>
<comment type="cofactor">
    <cofactor evidence="8">
        <name>Zn(2+)</name>
        <dbReference type="ChEBI" id="CHEBI:29105"/>
    </cofactor>
    <text evidence="8">Binds 2 zinc ions per subunit.</text>
</comment>
<dbReference type="GO" id="GO:1990077">
    <property type="term" value="C:primosome complex"/>
    <property type="evidence" value="ECO:0007669"/>
    <property type="project" value="UniProtKB-UniRule"/>
</dbReference>
<feature type="domain" description="Primosomal protein N' 3' DNA-binding" evidence="9">
    <location>
        <begin position="17"/>
        <end position="110"/>
    </location>
</feature>
<feature type="binding site" evidence="8">
    <location>
        <position position="405"/>
    </location>
    <ligand>
        <name>Zn(2+)</name>
        <dbReference type="ChEBI" id="CHEBI:29105"/>
        <label>2</label>
    </ligand>
</feature>
<dbReference type="Proteomes" id="UP000779900">
    <property type="component" value="Unassembled WGS sequence"/>
</dbReference>
<comment type="caution">
    <text evidence="10">The sequence shown here is derived from an EMBL/GenBank/DDBJ whole genome shotgun (WGS) entry which is preliminary data.</text>
</comment>
<dbReference type="NCBIfam" id="TIGR00595">
    <property type="entry name" value="priA"/>
    <property type="match status" value="1"/>
</dbReference>
<organism evidence="10 11">
    <name type="scientific">candidate division WOR-3 bacterium</name>
    <dbReference type="NCBI Taxonomy" id="2052148"/>
    <lineage>
        <taxon>Bacteria</taxon>
        <taxon>Bacteria division WOR-3</taxon>
    </lineage>
</organism>
<keyword evidence="5 8" id="KW-0862">Zinc</keyword>
<evidence type="ECO:0000313" key="10">
    <source>
        <dbReference type="EMBL" id="MBM3331220.1"/>
    </source>
</evidence>
<dbReference type="SUPFAM" id="SSF52540">
    <property type="entry name" value="P-loop containing nucleoside triphosphate hydrolases"/>
    <property type="match status" value="1"/>
</dbReference>
<dbReference type="GO" id="GO:0008270">
    <property type="term" value="F:zinc ion binding"/>
    <property type="evidence" value="ECO:0007669"/>
    <property type="project" value="UniProtKB-UniRule"/>
</dbReference>
<sequence length="649" mass="70716">MSGLKRDALSTKHYCNVAIPHTRLHELTYEFDREHFPELAPGACVQVRLRGKKVKGLVLEVLSRSPVPKTLSVEKLIEPRLVPDQLLHLLRWVGAYYFGRMGEVLGLALPRGICGYGLRRSRVVPAAATRPAPFVPLPAVSDLRSLPFGFQPSFAVYVQTNCGTREEVVTGFVAAGLERGTVILLMPESDTEAWADRLRSRIGIEPVRYHGVQSVSDRKQTWRALRSAEHSVIIGVRSAVFSPVSDLAGVVVLDEHDNVFKEERHPRFNARDVAIARCRLADCPVLLSDPSPSAETWLNLRNGQYRGTEHPAAARRPATVAALEGAPEVLPDTLVVDMRRHRDDVLSPLLANALKDAGSAGESAVLYINRRGLSRYVACRDCGSPLVCPDCAVSLVLYSGGDLRCRYCGKTGAAPDACPLCGGLDFRLKAPGIEMAAREVAQLLPDAKVAAVMTESERQPSTEPGSVIVGTRALLGIRWPARVGVVAALAVDSDLCVPDFRARERTFQVLSVLSRRAAEHGATLVLQTSRPDDPAVRSAVAGDAAGFLDQELKQREELGFPPYRRLVLVELMVQSGTGASQRGEWLCRRLGGVQGVEALGPVPVRGKTNTVQVMVKVTRNIRLDRLVSLRQIEADGVRAKVDVDPLETV</sequence>
<keyword evidence="6 8" id="KW-0067">ATP-binding</keyword>
<keyword evidence="7 8" id="KW-0238">DNA-binding</keyword>
<comment type="caution">
    <text evidence="8">As this protein does not have any detectable helicase domains, it probably does not have helicase activity.</text>
</comment>
<dbReference type="InterPro" id="IPR041222">
    <property type="entry name" value="PriA_3primeBD"/>
</dbReference>
<dbReference type="GO" id="GO:0043138">
    <property type="term" value="F:3'-5' DNA helicase activity"/>
    <property type="evidence" value="ECO:0007669"/>
    <property type="project" value="TreeGrafter"/>
</dbReference>
<dbReference type="InterPro" id="IPR005259">
    <property type="entry name" value="PriA"/>
</dbReference>
<dbReference type="GO" id="GO:0006302">
    <property type="term" value="P:double-strand break repair"/>
    <property type="evidence" value="ECO:0007669"/>
    <property type="project" value="InterPro"/>
</dbReference>
<reference evidence="10" key="1">
    <citation type="submission" date="2019-03" db="EMBL/GenBank/DDBJ databases">
        <title>Lake Tanganyika Metagenome-Assembled Genomes (MAGs).</title>
        <authorList>
            <person name="Tran P."/>
        </authorList>
    </citation>
    <scope>NUCLEOTIDE SEQUENCE</scope>
    <source>
        <strain evidence="10">K_DeepCast_150m_m2_040</strain>
    </source>
</reference>
<proteinExistence type="inferred from homology"/>
<evidence type="ECO:0000256" key="2">
    <source>
        <dbReference type="ARBA" id="ARBA00022705"/>
    </source>
</evidence>
<protein>
    <recommendedName>
        <fullName evidence="8">Probable replication restart protein PriA</fullName>
    </recommendedName>
    <alternativeName>
        <fullName evidence="8">Putative ATP-dependent DNA helicase PriA</fullName>
    </alternativeName>
</protein>
<dbReference type="GO" id="GO:0006310">
    <property type="term" value="P:DNA recombination"/>
    <property type="evidence" value="ECO:0007669"/>
    <property type="project" value="InterPro"/>
</dbReference>
<comment type="function">
    <text evidence="8">Initiates the restart of stalled replication forks, which reloads the replicative helicase on sites other than the origin of replication. Recognizes and binds to abandoned replication forks and remodels them to uncover a helicase loading site. Promotes assembly of the primosome at these replication forks.</text>
</comment>
<comment type="similarity">
    <text evidence="8">Belongs to the helicase family. PriA subfamily.</text>
</comment>
<dbReference type="GO" id="GO:0003677">
    <property type="term" value="F:DNA binding"/>
    <property type="evidence" value="ECO:0007669"/>
    <property type="project" value="UniProtKB-UniRule"/>
</dbReference>
<dbReference type="InterPro" id="IPR042115">
    <property type="entry name" value="PriA_3primeBD_sf"/>
</dbReference>
<dbReference type="GO" id="GO:0005524">
    <property type="term" value="F:ATP binding"/>
    <property type="evidence" value="ECO:0007669"/>
    <property type="project" value="UniProtKB-UniRule"/>
</dbReference>
<gene>
    <name evidence="8 10" type="primary">priA</name>
    <name evidence="10" type="ORF">FJY68_05120</name>
</gene>
<feature type="binding site" evidence="8">
    <location>
        <position position="408"/>
    </location>
    <ligand>
        <name>Zn(2+)</name>
        <dbReference type="ChEBI" id="CHEBI:29105"/>
        <label>2</label>
    </ligand>
</feature>
<keyword evidence="4 8" id="KW-0547">Nucleotide-binding</keyword>
<keyword evidence="3 8" id="KW-0479">Metal-binding</keyword>
<feature type="binding site" evidence="8">
    <location>
        <position position="418"/>
    </location>
    <ligand>
        <name>Zn(2+)</name>
        <dbReference type="ChEBI" id="CHEBI:29105"/>
        <label>1</label>
    </ligand>
</feature>
<evidence type="ECO:0000256" key="7">
    <source>
        <dbReference type="ARBA" id="ARBA00023125"/>
    </source>
</evidence>
<dbReference type="PANTHER" id="PTHR30580">
    <property type="entry name" value="PRIMOSOMAL PROTEIN N"/>
    <property type="match status" value="1"/>
</dbReference>
<dbReference type="HAMAP" id="MF_00983">
    <property type="entry name" value="PriA"/>
    <property type="match status" value="1"/>
</dbReference>
<dbReference type="Gene3D" id="3.40.50.300">
    <property type="entry name" value="P-loop containing nucleotide triphosphate hydrolases"/>
    <property type="match status" value="1"/>
</dbReference>
<evidence type="ECO:0000256" key="5">
    <source>
        <dbReference type="ARBA" id="ARBA00022833"/>
    </source>
</evidence>
<evidence type="ECO:0000256" key="4">
    <source>
        <dbReference type="ARBA" id="ARBA00022741"/>
    </source>
</evidence>
<feature type="binding site" evidence="8">
    <location>
        <position position="421"/>
    </location>
    <ligand>
        <name>Zn(2+)</name>
        <dbReference type="ChEBI" id="CHEBI:29105"/>
        <label>1</label>
    </ligand>
</feature>
<dbReference type="Pfam" id="PF17764">
    <property type="entry name" value="PriA_3primeBD"/>
    <property type="match status" value="1"/>
</dbReference>
<keyword evidence="2 8" id="KW-0235">DNA replication</keyword>
<feature type="binding site" evidence="8">
    <location>
        <position position="379"/>
    </location>
    <ligand>
        <name>Zn(2+)</name>
        <dbReference type="ChEBI" id="CHEBI:29105"/>
        <label>1</label>
    </ligand>
</feature>
<dbReference type="PANTHER" id="PTHR30580:SF0">
    <property type="entry name" value="PRIMOSOMAL PROTEIN N"/>
    <property type="match status" value="1"/>
</dbReference>
<evidence type="ECO:0000256" key="8">
    <source>
        <dbReference type="HAMAP-Rule" id="MF_00983"/>
    </source>
</evidence>
<feature type="binding site" evidence="8">
    <location>
        <position position="388"/>
    </location>
    <ligand>
        <name>Zn(2+)</name>
        <dbReference type="ChEBI" id="CHEBI:29105"/>
        <label>2</label>
    </ligand>
</feature>
<dbReference type="GO" id="GO:0006270">
    <property type="term" value="P:DNA replication initiation"/>
    <property type="evidence" value="ECO:0007669"/>
    <property type="project" value="TreeGrafter"/>
</dbReference>
<evidence type="ECO:0000256" key="6">
    <source>
        <dbReference type="ARBA" id="ARBA00022840"/>
    </source>
</evidence>
<dbReference type="AlphaFoldDB" id="A0A937XCL5"/>
<evidence type="ECO:0000259" key="9">
    <source>
        <dbReference type="Pfam" id="PF17764"/>
    </source>
</evidence>
<dbReference type="GO" id="GO:0006269">
    <property type="term" value="P:DNA replication, synthesis of primer"/>
    <property type="evidence" value="ECO:0007669"/>
    <property type="project" value="UniProtKB-KW"/>
</dbReference>
<dbReference type="InterPro" id="IPR027417">
    <property type="entry name" value="P-loop_NTPase"/>
</dbReference>
<dbReference type="Gene3D" id="3.40.1440.60">
    <property type="entry name" value="PriA, 3(prime) DNA-binding domain"/>
    <property type="match status" value="1"/>
</dbReference>